<gene>
    <name evidence="2" type="ORF">F4559_002673</name>
</gene>
<dbReference type="RefSeq" id="WP_184668804.1">
    <property type="nucleotide sequence ID" value="NZ_BAABAI010000045.1"/>
</dbReference>
<evidence type="ECO:0000256" key="1">
    <source>
        <dbReference type="SAM" id="MobiDB-lite"/>
    </source>
</evidence>
<accession>A0A7W7WVG5</accession>
<keyword evidence="3" id="KW-1185">Reference proteome</keyword>
<evidence type="ECO:0000313" key="3">
    <source>
        <dbReference type="Proteomes" id="UP000542674"/>
    </source>
</evidence>
<dbReference type="InterPro" id="IPR046214">
    <property type="entry name" value="DUF6247"/>
</dbReference>
<comment type="caution">
    <text evidence="2">The sequence shown here is derived from an EMBL/GenBank/DDBJ whole genome shotgun (WGS) entry which is preliminary data.</text>
</comment>
<protein>
    <submittedName>
        <fullName evidence="2">Uncharacterized protein</fullName>
    </submittedName>
</protein>
<dbReference type="Proteomes" id="UP000542674">
    <property type="component" value="Unassembled WGS sequence"/>
</dbReference>
<reference evidence="2 3" key="1">
    <citation type="submission" date="2020-08" db="EMBL/GenBank/DDBJ databases">
        <title>Sequencing the genomes of 1000 actinobacteria strains.</title>
        <authorList>
            <person name="Klenk H.-P."/>
        </authorList>
    </citation>
    <scope>NUCLEOTIDE SEQUENCE [LARGE SCALE GENOMIC DNA]</scope>
    <source>
        <strain evidence="2 3">DSM 45084</strain>
    </source>
</reference>
<organism evidence="2 3">
    <name type="scientific">Saccharothrix violaceirubra</name>
    <dbReference type="NCBI Taxonomy" id="413306"/>
    <lineage>
        <taxon>Bacteria</taxon>
        <taxon>Bacillati</taxon>
        <taxon>Actinomycetota</taxon>
        <taxon>Actinomycetes</taxon>
        <taxon>Pseudonocardiales</taxon>
        <taxon>Pseudonocardiaceae</taxon>
        <taxon>Saccharothrix</taxon>
    </lineage>
</organism>
<sequence>MSFPAAHPHEPGRPPGKGLDEDGLDAAPEWVGDVEAASLFGSPEAIRDALLPEHAVEFDAAFDTALTAARRTLRLDRLRETLQVWRRIALLTRQDPAAAGRLVAATSEIRRARAARPGTVSWASLREELGR</sequence>
<feature type="region of interest" description="Disordered" evidence="1">
    <location>
        <begin position="1"/>
        <end position="26"/>
    </location>
</feature>
<dbReference type="Pfam" id="PF19760">
    <property type="entry name" value="DUF6247"/>
    <property type="match status" value="1"/>
</dbReference>
<name>A0A7W7WVG5_9PSEU</name>
<dbReference type="EMBL" id="JACHJS010000001">
    <property type="protein sequence ID" value="MBB4965314.1"/>
    <property type="molecule type" value="Genomic_DNA"/>
</dbReference>
<dbReference type="AlphaFoldDB" id="A0A7W7WVG5"/>
<evidence type="ECO:0000313" key="2">
    <source>
        <dbReference type="EMBL" id="MBB4965314.1"/>
    </source>
</evidence>
<proteinExistence type="predicted"/>